<evidence type="ECO:0000313" key="1">
    <source>
        <dbReference type="EMBL" id="MCF5632694.1"/>
    </source>
</evidence>
<dbReference type="AlphaFoldDB" id="A0A9Q4FKH3"/>
<protein>
    <submittedName>
        <fullName evidence="1">Uncharacterized protein</fullName>
    </submittedName>
</protein>
<evidence type="ECO:0000313" key="2">
    <source>
        <dbReference type="Proteomes" id="UP000814010"/>
    </source>
</evidence>
<name>A0A9Q4FKH3_PSESX</name>
<dbReference type="EMBL" id="WKAE01000536">
    <property type="protein sequence ID" value="MCF5632694.1"/>
    <property type="molecule type" value="Genomic_DNA"/>
</dbReference>
<accession>A0A9Q4FKH3</accession>
<feature type="non-terminal residue" evidence="1">
    <location>
        <position position="143"/>
    </location>
</feature>
<dbReference type="RefSeq" id="WP_236454423.1">
    <property type="nucleotide sequence ID" value="NZ_WKAE01000536.1"/>
</dbReference>
<comment type="caution">
    <text evidence="1">The sequence shown here is derived from an EMBL/GenBank/DDBJ whole genome shotgun (WGS) entry which is preliminary data.</text>
</comment>
<proteinExistence type="predicted"/>
<gene>
    <name evidence="1" type="ORF">GIV53_26160</name>
</gene>
<organism evidence="1 2">
    <name type="scientific">Pseudomonas syringae</name>
    <dbReference type="NCBI Taxonomy" id="317"/>
    <lineage>
        <taxon>Bacteria</taxon>
        <taxon>Pseudomonadati</taxon>
        <taxon>Pseudomonadota</taxon>
        <taxon>Gammaproteobacteria</taxon>
        <taxon>Pseudomonadales</taxon>
        <taxon>Pseudomonadaceae</taxon>
        <taxon>Pseudomonas</taxon>
    </lineage>
</organism>
<sequence>MTETLSTIFQRTRGAPIEVSGRLVQPIFEKTIETGQSNFFAHRLGVSNEVLTGLRLKSANGYININNQRYTDVILWSDTSPESVYFSVVAKKAGVLKIWNVWRADNIIQAWVGNAGIMVSEEAQGKLMKLECSGGTEIADFTT</sequence>
<dbReference type="Proteomes" id="UP000814010">
    <property type="component" value="Unassembled WGS sequence"/>
</dbReference>
<reference evidence="1" key="1">
    <citation type="submission" date="2019-11" db="EMBL/GenBank/DDBJ databases">
        <title>Epiphytic Pseudomonas syringae from cherry orchards.</title>
        <authorList>
            <person name="Hulin M.T."/>
        </authorList>
    </citation>
    <scope>NUCLEOTIDE SEQUENCE</scope>
    <source>
        <strain evidence="1">PA-2-5E</strain>
    </source>
</reference>